<feature type="domain" description="Putative phage metallopeptidase" evidence="1">
    <location>
        <begin position="2"/>
        <end position="92"/>
    </location>
</feature>
<comment type="caution">
    <text evidence="2">The sequence shown here is derived from an EMBL/GenBank/DDBJ whole genome shotgun (WGS) entry which is preliminary data.</text>
</comment>
<sequence length="112" mass="12988">MVREVVKKAGMSYIDPDRVLCFRSQGSRSKRVIARCYSLPKIWQMGLNTPAHYIIEVISERFDKLSYEEKVKVVIHELLHIPKTFGGGLRPHRGYVTNRAINEIYGRLISQK</sequence>
<dbReference type="InterPro" id="IPR043998">
    <property type="entry name" value="Put_Metallopep"/>
</dbReference>
<dbReference type="EMBL" id="DRVT01000046">
    <property type="protein sequence ID" value="HHI49232.1"/>
    <property type="molecule type" value="Genomic_DNA"/>
</dbReference>
<gene>
    <name evidence="2" type="ORF">ENL91_03575</name>
</gene>
<name>A0A7J3UZN1_9CREN</name>
<proteinExistence type="predicted"/>
<accession>A0A7J3UZN1</accession>
<evidence type="ECO:0000313" key="2">
    <source>
        <dbReference type="EMBL" id="HHI49232.1"/>
    </source>
</evidence>
<dbReference type="Pfam" id="PF18894">
    <property type="entry name" value="PhageMetallopep"/>
    <property type="match status" value="1"/>
</dbReference>
<organism evidence="2">
    <name type="scientific">Candidatus Methanosuratincola petrocarbonis</name>
    <name type="common">ex Vanwonterghem et al. 2016</name>
    <dbReference type="NCBI Taxonomy" id="1867261"/>
    <lineage>
        <taxon>Archaea</taxon>
        <taxon>Thermoproteota</taxon>
        <taxon>Methanosuratincolia</taxon>
        <taxon>Candidatus Methanomethylicales</taxon>
        <taxon>Candidatus Methanomethylicaceae</taxon>
        <taxon>Candidatus Methanosuratincola (ex Vanwonterghem et al. 2016)</taxon>
    </lineage>
</organism>
<protein>
    <submittedName>
        <fullName evidence="2">Metallopeptidase</fullName>
    </submittedName>
</protein>
<dbReference type="AlphaFoldDB" id="A0A7J3UZN1"/>
<evidence type="ECO:0000259" key="1">
    <source>
        <dbReference type="Pfam" id="PF18894"/>
    </source>
</evidence>
<reference evidence="2" key="1">
    <citation type="journal article" date="2020" name="mSystems">
        <title>Genome- and Community-Level Interaction Insights into Carbon Utilization and Element Cycling Functions of Hydrothermarchaeota in Hydrothermal Sediment.</title>
        <authorList>
            <person name="Zhou Z."/>
            <person name="Liu Y."/>
            <person name="Xu W."/>
            <person name="Pan J."/>
            <person name="Luo Z.H."/>
            <person name="Li M."/>
        </authorList>
    </citation>
    <scope>NUCLEOTIDE SEQUENCE [LARGE SCALE GENOMIC DNA]</scope>
    <source>
        <strain evidence="2">SpSt-1038</strain>
    </source>
</reference>